<dbReference type="GO" id="GO:0005524">
    <property type="term" value="F:ATP binding"/>
    <property type="evidence" value="ECO:0007669"/>
    <property type="project" value="UniProtKB-KW"/>
</dbReference>
<proteinExistence type="predicted"/>
<comment type="caution">
    <text evidence="10">The sequence shown here is derived from an EMBL/GenBank/DDBJ whole genome shotgun (WGS) entry which is preliminary data.</text>
</comment>
<dbReference type="SUPFAM" id="SSF52402">
    <property type="entry name" value="Adenine nucleotide alpha hydrolases-like"/>
    <property type="match status" value="1"/>
</dbReference>
<keyword evidence="2" id="KW-0436">Ligase</keyword>
<evidence type="ECO:0000259" key="9">
    <source>
        <dbReference type="Pfam" id="PF24626"/>
    </source>
</evidence>
<dbReference type="Proteomes" id="UP001151287">
    <property type="component" value="Unassembled WGS sequence"/>
</dbReference>
<evidence type="ECO:0000256" key="1">
    <source>
        <dbReference type="ARBA" id="ARBA00013267"/>
    </source>
</evidence>
<comment type="catalytic activity">
    <reaction evidence="6">
        <text>cytidine(34) in tRNA(Ile2) + L-lysine + ATP = lysidine(34) in tRNA(Ile2) + AMP + diphosphate + H(+)</text>
        <dbReference type="Rhea" id="RHEA:43744"/>
        <dbReference type="Rhea" id="RHEA-COMP:10625"/>
        <dbReference type="Rhea" id="RHEA-COMP:10670"/>
        <dbReference type="ChEBI" id="CHEBI:15378"/>
        <dbReference type="ChEBI" id="CHEBI:30616"/>
        <dbReference type="ChEBI" id="CHEBI:32551"/>
        <dbReference type="ChEBI" id="CHEBI:33019"/>
        <dbReference type="ChEBI" id="CHEBI:82748"/>
        <dbReference type="ChEBI" id="CHEBI:83665"/>
        <dbReference type="ChEBI" id="CHEBI:456215"/>
        <dbReference type="EC" id="6.3.4.19"/>
    </reaction>
</comment>
<dbReference type="AlphaFoldDB" id="A0A9Q0CBH3"/>
<dbReference type="PANTHER" id="PTHR43033">
    <property type="entry name" value="TRNA(ILE)-LYSIDINE SYNTHASE-RELATED"/>
    <property type="match status" value="1"/>
</dbReference>
<dbReference type="EMBL" id="JAMQYH010000004">
    <property type="protein sequence ID" value="KAJ1690858.1"/>
    <property type="molecule type" value="Genomic_DNA"/>
</dbReference>
<evidence type="ECO:0000256" key="6">
    <source>
        <dbReference type="ARBA" id="ARBA00048539"/>
    </source>
</evidence>
<keyword evidence="5" id="KW-0067">ATP-binding</keyword>
<dbReference type="EC" id="6.3.4.19" evidence="1"/>
<dbReference type="InterPro" id="IPR012795">
    <property type="entry name" value="tRNA_Ile_lys_synt_N"/>
</dbReference>
<dbReference type="NCBIfam" id="TIGR02432">
    <property type="entry name" value="lysidine_TilS_N"/>
    <property type="match status" value="1"/>
</dbReference>
<dbReference type="CDD" id="cd01992">
    <property type="entry name" value="TilS_N"/>
    <property type="match status" value="1"/>
</dbReference>
<dbReference type="PANTHER" id="PTHR43033:SF5">
    <property type="entry name" value="TRNA(ILE)-LYSIDINE SYNTHETASE"/>
    <property type="match status" value="1"/>
</dbReference>
<dbReference type="InterPro" id="IPR012094">
    <property type="entry name" value="tRNA_Ile_lys_synt"/>
</dbReference>
<evidence type="ECO:0000256" key="3">
    <source>
        <dbReference type="ARBA" id="ARBA00022694"/>
    </source>
</evidence>
<evidence type="ECO:0000256" key="2">
    <source>
        <dbReference type="ARBA" id="ARBA00022598"/>
    </source>
</evidence>
<evidence type="ECO:0000256" key="5">
    <source>
        <dbReference type="ARBA" id="ARBA00022840"/>
    </source>
</evidence>
<dbReference type="Pfam" id="PF01171">
    <property type="entry name" value="ATP_bind_3"/>
    <property type="match status" value="1"/>
</dbReference>
<evidence type="ECO:0000313" key="10">
    <source>
        <dbReference type="EMBL" id="KAJ1690858.1"/>
    </source>
</evidence>
<dbReference type="InterPro" id="IPR014729">
    <property type="entry name" value="Rossmann-like_a/b/a_fold"/>
</dbReference>
<feature type="domain" description="Tf2-1-like SH3-like" evidence="9">
    <location>
        <begin position="53"/>
        <end position="116"/>
    </location>
</feature>
<evidence type="ECO:0000256" key="4">
    <source>
        <dbReference type="ARBA" id="ARBA00022741"/>
    </source>
</evidence>
<evidence type="ECO:0000256" key="7">
    <source>
        <dbReference type="SAM" id="Coils"/>
    </source>
</evidence>
<keyword evidence="4" id="KW-0547">Nucleotide-binding</keyword>
<dbReference type="Gene3D" id="3.40.50.620">
    <property type="entry name" value="HUPs"/>
    <property type="match status" value="1"/>
</dbReference>
<sequence>MLGASKEGGGDAGELIERRQNTLQVLKENLKRAQKRMKKNADLKRSERSFKEGDWVYIKLQPYRQVSIAGHPNSKLNPKYYGPYEILEKVGEVAYRLNLPPGSSIHPVFHVSQLKHRCGENTVSSPMLLVVGPDGEVRIEPQAILTKRMIKIKNIKLDRDNWPDGRPKQGHLQEAARDKRYQLFVELCMKQQISVLLIAHHADDQAELLVLRLSLNSGVMGLAGMPFVSQLFPQGISPNQGVLLVRPMLEFSKGDIYKVVYYLEICQGSNLEWVEDPTNKSMLFARNRIRSSLTNLSSSVFWSEVQNLISACRLTRSYIDKICQELISQSVTISEFGYATIDLEKLKPSEIDDLCLSHYLTALVQFIAQRHRPVRGRSSRLLVEYTRGIPCKNFLTVAGCNLSPEPGSKGRKIVVSFSVNLLDSSNNDASTHYNCLSGFQFEGTKLCTEVRDIIREQNLCSNIVIGDKAKIPFLNAKNPTDILTEAKKLNLVGDFTLRNLSFLELDEQKRFCSSKETNNDTSVLHRRTFKGALRVHLKPGHACHFLGRFLVTYGANDSAINRNASHFCQFCEASGEREVTIRHMVDADWLFLRRVSSSCNIEKVSMDAGTSNQLEFEFSDYMVHSAAKALKALRLIPASARRALPVVVDDQDLLLSVPSVGFSCCPCINVVADFRPRVPLGGGHNSYL</sequence>
<evidence type="ECO:0000313" key="11">
    <source>
        <dbReference type="Proteomes" id="UP001151287"/>
    </source>
</evidence>
<dbReference type="GO" id="GO:0032267">
    <property type="term" value="F:tRNA(Ile)-lysidine synthase activity"/>
    <property type="evidence" value="ECO:0007669"/>
    <property type="project" value="UniProtKB-EC"/>
</dbReference>
<dbReference type="Pfam" id="PF24626">
    <property type="entry name" value="SH3_Tf2-1"/>
    <property type="match status" value="1"/>
</dbReference>
<keyword evidence="11" id="KW-1185">Reference proteome</keyword>
<protein>
    <recommendedName>
        <fullName evidence="1">tRNA(Ile)-lysidine synthetase</fullName>
        <ecNumber evidence="1">6.3.4.19</ecNumber>
    </recommendedName>
</protein>
<reference evidence="10" key="1">
    <citation type="journal article" date="2022" name="Cell">
        <title>Repeat-based holocentromeres influence genome architecture and karyotype evolution.</title>
        <authorList>
            <person name="Hofstatter P.G."/>
            <person name="Thangavel G."/>
            <person name="Lux T."/>
            <person name="Neumann P."/>
            <person name="Vondrak T."/>
            <person name="Novak P."/>
            <person name="Zhang M."/>
            <person name="Costa L."/>
            <person name="Castellani M."/>
            <person name="Scott A."/>
            <person name="Toegelov H."/>
            <person name="Fuchs J."/>
            <person name="Mata-Sucre Y."/>
            <person name="Dias Y."/>
            <person name="Vanzela A.L.L."/>
            <person name="Huettel B."/>
            <person name="Almeida C.C.S."/>
            <person name="Simkova H."/>
            <person name="Souza G."/>
            <person name="Pedrosa-Harand A."/>
            <person name="Macas J."/>
            <person name="Mayer K.F.X."/>
            <person name="Houben A."/>
            <person name="Marques A."/>
        </authorList>
    </citation>
    <scope>NUCLEOTIDE SEQUENCE</scope>
    <source>
        <strain evidence="10">RhyBre1mFocal</strain>
    </source>
</reference>
<keyword evidence="3" id="KW-0819">tRNA processing</keyword>
<dbReference type="OrthoDB" id="198857at2759"/>
<dbReference type="InterPro" id="IPR011063">
    <property type="entry name" value="TilS/TtcA_N"/>
</dbReference>
<organism evidence="10 11">
    <name type="scientific">Rhynchospora breviuscula</name>
    <dbReference type="NCBI Taxonomy" id="2022672"/>
    <lineage>
        <taxon>Eukaryota</taxon>
        <taxon>Viridiplantae</taxon>
        <taxon>Streptophyta</taxon>
        <taxon>Embryophyta</taxon>
        <taxon>Tracheophyta</taxon>
        <taxon>Spermatophyta</taxon>
        <taxon>Magnoliopsida</taxon>
        <taxon>Liliopsida</taxon>
        <taxon>Poales</taxon>
        <taxon>Cyperaceae</taxon>
        <taxon>Cyperoideae</taxon>
        <taxon>Rhynchosporeae</taxon>
        <taxon>Rhynchospora</taxon>
    </lineage>
</organism>
<gene>
    <name evidence="10" type="ORF">LUZ63_015013</name>
</gene>
<dbReference type="GO" id="GO:0008033">
    <property type="term" value="P:tRNA processing"/>
    <property type="evidence" value="ECO:0007669"/>
    <property type="project" value="UniProtKB-KW"/>
</dbReference>
<feature type="domain" description="tRNA(Ile)-lysidine/2-thiocytidine synthase N-terminal" evidence="8">
    <location>
        <begin position="146"/>
        <end position="291"/>
    </location>
</feature>
<accession>A0A9Q0CBH3</accession>
<name>A0A9Q0CBH3_9POAL</name>
<keyword evidence="7" id="KW-0175">Coiled coil</keyword>
<feature type="coiled-coil region" evidence="7">
    <location>
        <begin position="16"/>
        <end position="47"/>
    </location>
</feature>
<dbReference type="InterPro" id="IPR056924">
    <property type="entry name" value="SH3_Tf2-1"/>
</dbReference>
<evidence type="ECO:0000259" key="8">
    <source>
        <dbReference type="Pfam" id="PF01171"/>
    </source>
</evidence>